<dbReference type="Pfam" id="PF02263">
    <property type="entry name" value="GBP"/>
    <property type="match status" value="1"/>
</dbReference>
<name>A0AAD1XWP3_EUPCR</name>
<evidence type="ECO:0000256" key="5">
    <source>
        <dbReference type="SAM" id="Coils"/>
    </source>
</evidence>
<dbReference type="AlphaFoldDB" id="A0AAD1XWP3"/>
<dbReference type="EMBL" id="CAMPGE010022239">
    <property type="protein sequence ID" value="CAI2380294.1"/>
    <property type="molecule type" value="Genomic_DNA"/>
</dbReference>
<reference evidence="8" key="1">
    <citation type="submission" date="2023-07" db="EMBL/GenBank/DDBJ databases">
        <authorList>
            <consortium name="AG Swart"/>
            <person name="Singh M."/>
            <person name="Singh A."/>
            <person name="Seah K."/>
            <person name="Emmerich C."/>
        </authorList>
    </citation>
    <scope>NUCLEOTIDE SEQUENCE</scope>
    <source>
        <strain evidence="8">DP1</strain>
    </source>
</reference>
<feature type="coiled-coil region" evidence="5">
    <location>
        <begin position="493"/>
        <end position="644"/>
    </location>
</feature>
<keyword evidence="9" id="KW-1185">Reference proteome</keyword>
<dbReference type="Gene3D" id="3.30.1520.10">
    <property type="entry name" value="Phox-like domain"/>
    <property type="match status" value="1"/>
</dbReference>
<keyword evidence="1" id="KW-0547">Nucleotide-binding</keyword>
<dbReference type="InterPro" id="IPR015894">
    <property type="entry name" value="Guanylate-bd_N"/>
</dbReference>
<evidence type="ECO:0000259" key="7">
    <source>
        <dbReference type="PROSITE" id="PS51715"/>
    </source>
</evidence>
<evidence type="ECO:0000256" key="2">
    <source>
        <dbReference type="ARBA" id="ARBA00022801"/>
    </source>
</evidence>
<dbReference type="SUPFAM" id="SSF64268">
    <property type="entry name" value="PX domain"/>
    <property type="match status" value="1"/>
</dbReference>
<dbReference type="GO" id="GO:0035091">
    <property type="term" value="F:phosphatidylinositol binding"/>
    <property type="evidence" value="ECO:0007669"/>
    <property type="project" value="InterPro"/>
</dbReference>
<dbReference type="InterPro" id="IPR036543">
    <property type="entry name" value="Guanylate-bd_C_sf"/>
</dbReference>
<evidence type="ECO:0000313" key="8">
    <source>
        <dbReference type="EMBL" id="CAI2380294.1"/>
    </source>
</evidence>
<dbReference type="CDD" id="cd01851">
    <property type="entry name" value="GBP"/>
    <property type="match status" value="1"/>
</dbReference>
<dbReference type="SUPFAM" id="SSF48340">
    <property type="entry name" value="Interferon-induced guanylate-binding protein 1 (GBP1), C-terminal domain"/>
    <property type="match status" value="1"/>
</dbReference>
<evidence type="ECO:0000256" key="1">
    <source>
        <dbReference type="ARBA" id="ARBA00022741"/>
    </source>
</evidence>
<sequence length="988" mass="114940">MENELAIPFINFDKKFVVDDKAIEYLSRFKQKIGLIAICGKYRTGKSFLLNKLMQFPGEKCPQEMEEIIESPSSAGFEVGPTINPCTKGLWILKKPIYVKDPENQSNLMPVFIIDTEGLEAIDEDKSHDTKIFVLALLICSLLIFNSRGTIDENALTTLSLVANLAESIKYSAHGSNDDDLVNQFPSFLWVLRDFSLRMVSETGDPITTKTYLENSLSETKGGNEAARSKNRIRMAIKHYFRERDCHTLIRPTEEEKKLQALNDTDDSELREDFLNQLSRLKEKVFRKVKPKKINGEYLNGPMIIELAKAYVDSFNRGGVPTIESAWDYMRTEENLKACNNSINIIKKEVANLQTKLPIDTEELKSFREIVRRSAEENFSKSVISGIPKEEEKEFLQKINKYLQEAMKDLESRNTSKSSELVKKHFEKNFKNIVRQNLREDKYPTYEDYEKDLETFKEEFKELFPGRHFEACLDPFLQKFNSQVHKDISMVATKKLEFQLATEKERVKRAERELIEGKEDLHKEKDRISKKLSDLENERIQNLSKIEILNEKLKYANNDKGEKVKMLEEKCQKLEAKLEEKEAKIEKLEDKLENNNSKMLESHNNMVRSSQQFMEAKDNMANENIQLKRTVETLNKKLDEMKFKSKEEDLVNNIIEKVSSKNDEENRKILQENTLLKDKISKIQEAYDTLDEQYRNACEQHEENKSVLENLLSAVKSKMNKKERERTSLVEINKHLNQFVRTQDQKNIELENKIDSMKRFKTSVKSSCALQCKGCKKTFETALFSAHASLCPLLEHNGLNLEVQECNVVTNQSTKEMHYVYKMMVSFAGDSWLENKTYKEFYKFHKKLLTLFPKDEFLGEFDFEKFDKYSSDTGDQKQHLSQQRLLFLQDYTRVLNKAYFCHSDYLKLVFDSNICDESSLTQQSSSAMLHIVRSKPAVTQPNNFGTSSSLNPSTTRLSDTEKKPKEEKYISFLSMSKTVRKDSCSYRN</sequence>
<feature type="coiled-coil region" evidence="5">
    <location>
        <begin position="673"/>
        <end position="725"/>
    </location>
</feature>
<dbReference type="Gene3D" id="1.20.1000.10">
    <property type="entry name" value="Guanylate-binding protein, C-terminal domain"/>
    <property type="match status" value="1"/>
</dbReference>
<keyword evidence="2" id="KW-0378">Hydrolase</keyword>
<organism evidence="8 9">
    <name type="scientific">Euplotes crassus</name>
    <dbReference type="NCBI Taxonomy" id="5936"/>
    <lineage>
        <taxon>Eukaryota</taxon>
        <taxon>Sar</taxon>
        <taxon>Alveolata</taxon>
        <taxon>Ciliophora</taxon>
        <taxon>Intramacronucleata</taxon>
        <taxon>Spirotrichea</taxon>
        <taxon>Hypotrichia</taxon>
        <taxon>Euplotida</taxon>
        <taxon>Euplotidae</taxon>
        <taxon>Moneuplotes</taxon>
    </lineage>
</organism>
<dbReference type="SUPFAM" id="SSF52540">
    <property type="entry name" value="P-loop containing nucleoside triphosphate hydrolases"/>
    <property type="match status" value="1"/>
</dbReference>
<evidence type="ECO:0000313" key="9">
    <source>
        <dbReference type="Proteomes" id="UP001295684"/>
    </source>
</evidence>
<dbReference type="InterPro" id="IPR003191">
    <property type="entry name" value="Guanylate-bd/ATL_C"/>
</dbReference>
<proteinExistence type="inferred from homology"/>
<dbReference type="GO" id="GO:0003924">
    <property type="term" value="F:GTPase activity"/>
    <property type="evidence" value="ECO:0007669"/>
    <property type="project" value="InterPro"/>
</dbReference>
<dbReference type="Pfam" id="PF02841">
    <property type="entry name" value="GBP_C"/>
    <property type="match status" value="1"/>
</dbReference>
<dbReference type="PROSITE" id="PS51715">
    <property type="entry name" value="G_GB1_RHD3"/>
    <property type="match status" value="1"/>
</dbReference>
<feature type="coiled-coil region" evidence="5">
    <location>
        <begin position="329"/>
        <end position="356"/>
    </location>
</feature>
<accession>A0AAD1XWP3</accession>
<keyword evidence="5" id="KW-0175">Coiled coil</keyword>
<comment type="caution">
    <text evidence="8">The sequence shown here is derived from an EMBL/GenBank/DDBJ whole genome shotgun (WGS) entry which is preliminary data.</text>
</comment>
<comment type="similarity">
    <text evidence="4">Belongs to the TRAFAC class dynamin-like GTPase superfamily. GB1/RHD3 GTPase family.</text>
</comment>
<dbReference type="InterPro" id="IPR030386">
    <property type="entry name" value="G_GB1_RHD3_dom"/>
</dbReference>
<evidence type="ECO:0000256" key="6">
    <source>
        <dbReference type="SAM" id="MobiDB-lite"/>
    </source>
</evidence>
<feature type="domain" description="GB1/RHD3-type G" evidence="7">
    <location>
        <begin position="30"/>
        <end position="290"/>
    </location>
</feature>
<dbReference type="GO" id="GO:0005525">
    <property type="term" value="F:GTP binding"/>
    <property type="evidence" value="ECO:0007669"/>
    <property type="project" value="UniProtKB-KW"/>
</dbReference>
<protein>
    <recommendedName>
        <fullName evidence="7">GB1/RHD3-type G domain-containing protein</fullName>
    </recommendedName>
</protein>
<dbReference type="Proteomes" id="UP001295684">
    <property type="component" value="Unassembled WGS sequence"/>
</dbReference>
<dbReference type="Gene3D" id="3.40.50.300">
    <property type="entry name" value="P-loop containing nucleotide triphosphate hydrolases"/>
    <property type="match status" value="1"/>
</dbReference>
<dbReference type="InterPro" id="IPR036871">
    <property type="entry name" value="PX_dom_sf"/>
</dbReference>
<feature type="region of interest" description="Disordered" evidence="6">
    <location>
        <begin position="939"/>
        <end position="963"/>
    </location>
</feature>
<evidence type="ECO:0000256" key="4">
    <source>
        <dbReference type="PROSITE-ProRule" id="PRU01052"/>
    </source>
</evidence>
<keyword evidence="3" id="KW-0342">GTP-binding</keyword>
<evidence type="ECO:0000256" key="3">
    <source>
        <dbReference type="ARBA" id="ARBA00023134"/>
    </source>
</evidence>
<gene>
    <name evidence="8" type="ORF">ECRASSUSDP1_LOCUS21726</name>
</gene>
<feature type="compositionally biased region" description="Polar residues" evidence="6">
    <location>
        <begin position="939"/>
        <end position="957"/>
    </location>
</feature>
<dbReference type="PANTHER" id="PTHR10751">
    <property type="entry name" value="GUANYLATE BINDING PROTEIN"/>
    <property type="match status" value="1"/>
</dbReference>
<dbReference type="InterPro" id="IPR027417">
    <property type="entry name" value="P-loop_NTPase"/>
</dbReference>